<protein>
    <recommendedName>
        <fullName evidence="1">HNH nuclease domain-containing protein</fullName>
    </recommendedName>
</protein>
<evidence type="ECO:0000313" key="3">
    <source>
        <dbReference type="Proteomes" id="UP001165160"/>
    </source>
</evidence>
<dbReference type="Proteomes" id="UP001165160">
    <property type="component" value="Unassembled WGS sequence"/>
</dbReference>
<dbReference type="InterPro" id="IPR003615">
    <property type="entry name" value="HNH_nuc"/>
</dbReference>
<feature type="domain" description="HNH nuclease" evidence="1">
    <location>
        <begin position="37"/>
        <end position="97"/>
    </location>
</feature>
<evidence type="ECO:0000259" key="1">
    <source>
        <dbReference type="SMART" id="SM00507"/>
    </source>
</evidence>
<dbReference type="Gene3D" id="1.10.30.50">
    <property type="match status" value="1"/>
</dbReference>
<gene>
    <name evidence="2" type="ORF">TrVE_jg3628</name>
</gene>
<dbReference type="EMBL" id="BRXX01000128">
    <property type="protein sequence ID" value="GMH92394.1"/>
    <property type="molecule type" value="Genomic_DNA"/>
</dbReference>
<evidence type="ECO:0000313" key="2">
    <source>
        <dbReference type="EMBL" id="GMH92394.1"/>
    </source>
</evidence>
<proteinExistence type="predicted"/>
<organism evidence="2 3">
    <name type="scientific">Triparma verrucosa</name>
    <dbReference type="NCBI Taxonomy" id="1606542"/>
    <lineage>
        <taxon>Eukaryota</taxon>
        <taxon>Sar</taxon>
        <taxon>Stramenopiles</taxon>
        <taxon>Ochrophyta</taxon>
        <taxon>Bolidophyceae</taxon>
        <taxon>Parmales</taxon>
        <taxon>Triparmaceae</taxon>
        <taxon>Triparma</taxon>
    </lineage>
</organism>
<comment type="caution">
    <text evidence="2">The sequence shown here is derived from an EMBL/GenBank/DDBJ whole genome shotgun (WGS) entry which is preliminary data.</text>
</comment>
<dbReference type="InterPro" id="IPR002711">
    <property type="entry name" value="HNH"/>
</dbReference>
<keyword evidence="3" id="KW-1185">Reference proteome</keyword>
<dbReference type="GO" id="GO:0004519">
    <property type="term" value="F:endonuclease activity"/>
    <property type="evidence" value="ECO:0007669"/>
    <property type="project" value="InterPro"/>
</dbReference>
<accession>A0A9W7BRW7</accession>
<name>A0A9W7BRW7_9STRA</name>
<dbReference type="AlphaFoldDB" id="A0A9W7BRW7"/>
<dbReference type="SMART" id="SM00507">
    <property type="entry name" value="HNHc"/>
    <property type="match status" value="1"/>
</dbReference>
<sequence length="140" mass="15690">MPQCKGINADLSRCQRRVSDGYWCQNHGPGSRYISESTRVDVFEAGGGRCFYCNKQIVFQNRSSGRGVWEPDHLQPYSQGGGNDANNLVSACYDCNRSRSDMGVREFGDGERRCQGFLANGKRCKFSVAPGNYKYCMHHA</sequence>
<reference evidence="3" key="1">
    <citation type="journal article" date="2023" name="Commun. Biol.">
        <title>Genome analysis of Parmales, the sister group of diatoms, reveals the evolutionary specialization of diatoms from phago-mixotrophs to photoautotrophs.</title>
        <authorList>
            <person name="Ban H."/>
            <person name="Sato S."/>
            <person name="Yoshikawa S."/>
            <person name="Yamada K."/>
            <person name="Nakamura Y."/>
            <person name="Ichinomiya M."/>
            <person name="Sato N."/>
            <person name="Blanc-Mathieu R."/>
            <person name="Endo H."/>
            <person name="Kuwata A."/>
            <person name="Ogata H."/>
        </authorList>
    </citation>
    <scope>NUCLEOTIDE SEQUENCE [LARGE SCALE GENOMIC DNA]</scope>
    <source>
        <strain evidence="3">NIES 3699</strain>
    </source>
</reference>
<dbReference type="Pfam" id="PF01844">
    <property type="entry name" value="HNH"/>
    <property type="match status" value="1"/>
</dbReference>
<dbReference type="GO" id="GO:0008270">
    <property type="term" value="F:zinc ion binding"/>
    <property type="evidence" value="ECO:0007669"/>
    <property type="project" value="InterPro"/>
</dbReference>
<dbReference type="CDD" id="cd00085">
    <property type="entry name" value="HNHc"/>
    <property type="match status" value="1"/>
</dbReference>
<dbReference type="GO" id="GO:0003676">
    <property type="term" value="F:nucleic acid binding"/>
    <property type="evidence" value="ECO:0007669"/>
    <property type="project" value="InterPro"/>
</dbReference>